<organism evidence="1 2">
    <name type="scientific">Streptomyces tsukubensis</name>
    <dbReference type="NCBI Taxonomy" id="83656"/>
    <lineage>
        <taxon>Bacteria</taxon>
        <taxon>Bacillati</taxon>
        <taxon>Actinomycetota</taxon>
        <taxon>Actinomycetes</taxon>
        <taxon>Kitasatosporales</taxon>
        <taxon>Streptomycetaceae</taxon>
        <taxon>Streptomyces</taxon>
    </lineage>
</organism>
<proteinExistence type="predicted"/>
<comment type="caution">
    <text evidence="1">The sequence shown here is derived from an EMBL/GenBank/DDBJ whole genome shotgun (WGS) entry which is preliminary data.</text>
</comment>
<sequence>MPTTLGGSPALAAAMPARVGAGRWAVFEVLEGDDFPGGPFWRLTHHVGRLGSVFRSTYDTRVGIPCGIQLGLRRGALLYRAAKVGAGAFHRFAGLLDGGPGAFLTAIDS</sequence>
<feature type="non-terminal residue" evidence="1">
    <location>
        <position position="109"/>
    </location>
</feature>
<name>A0A1V3ZZN0_9ACTN</name>
<evidence type="ECO:0000313" key="2">
    <source>
        <dbReference type="Proteomes" id="UP000190539"/>
    </source>
</evidence>
<protein>
    <submittedName>
        <fullName evidence="1">Uncharacterized protein</fullName>
    </submittedName>
</protein>
<reference evidence="1 2" key="1">
    <citation type="submission" date="2017-02" db="EMBL/GenBank/DDBJ databases">
        <title>Draft Genome Sequence of Streptomyces tsukubaensis F601, a Producer of the immunosuppressant tacrolimus FK506.</title>
        <authorList>
            <person name="Zong G."/>
            <person name="Zhong C."/>
            <person name="Fu J."/>
            <person name="Qin R."/>
            <person name="Cao G."/>
        </authorList>
    </citation>
    <scope>NUCLEOTIDE SEQUENCE [LARGE SCALE GENOMIC DNA]</scope>
    <source>
        <strain evidence="1 2">F601</strain>
    </source>
</reference>
<evidence type="ECO:0000313" key="1">
    <source>
        <dbReference type="EMBL" id="OON71819.1"/>
    </source>
</evidence>
<dbReference type="Proteomes" id="UP000190539">
    <property type="component" value="Unassembled WGS sequence"/>
</dbReference>
<keyword evidence="2" id="KW-1185">Reference proteome</keyword>
<dbReference type="EMBL" id="MVFC01000047">
    <property type="protein sequence ID" value="OON71819.1"/>
    <property type="molecule type" value="Genomic_DNA"/>
</dbReference>
<accession>A0A1V3ZZN0</accession>
<gene>
    <name evidence="1" type="ORF">B1H18_32110</name>
</gene>
<dbReference type="AlphaFoldDB" id="A0A1V3ZZN0"/>